<dbReference type="InterPro" id="IPR025989">
    <property type="entry name" value="Virulence_F_dom"/>
</dbReference>
<dbReference type="EMBL" id="WUUL01000006">
    <property type="protein sequence ID" value="MXQ54060.1"/>
    <property type="molecule type" value="Genomic_DNA"/>
</dbReference>
<gene>
    <name evidence="2" type="ORF">GSM42_10090</name>
</gene>
<dbReference type="SUPFAM" id="SSF48371">
    <property type="entry name" value="ARM repeat"/>
    <property type="match status" value="1"/>
</dbReference>
<dbReference type="GO" id="GO:0016491">
    <property type="term" value="F:oxidoreductase activity"/>
    <property type="evidence" value="ECO:0007669"/>
    <property type="project" value="TreeGrafter"/>
</dbReference>
<feature type="domain" description="Scaffold protein Nfu/NifU N-terminal" evidence="1">
    <location>
        <begin position="4"/>
        <end position="90"/>
    </location>
</feature>
<dbReference type="RefSeq" id="WP_160801422.1">
    <property type="nucleotide sequence ID" value="NZ_WUUL01000006.1"/>
</dbReference>
<dbReference type="AlphaFoldDB" id="A0A6I4VW24"/>
<reference evidence="2 3" key="1">
    <citation type="submission" date="2019-12" db="EMBL/GenBank/DDBJ databases">
        <title>Whole-genome analyses of novel actinobacteria.</title>
        <authorList>
            <person name="Sahin N."/>
            <person name="Saygin H."/>
        </authorList>
    </citation>
    <scope>NUCLEOTIDE SEQUENCE [LARGE SCALE GENOMIC DNA]</scope>
    <source>
        <strain evidence="2 3">KC615</strain>
    </source>
</reference>
<proteinExistence type="predicted"/>
<dbReference type="Gene3D" id="3.30.1370.70">
    <property type="entry name" value="Scaffold protein Nfu/NifU, N-terminal domain"/>
    <property type="match status" value="1"/>
</dbReference>
<organism evidence="2 3">
    <name type="scientific">Shimazuella alba</name>
    <dbReference type="NCBI Taxonomy" id="2690964"/>
    <lineage>
        <taxon>Bacteria</taxon>
        <taxon>Bacillati</taxon>
        <taxon>Bacillota</taxon>
        <taxon>Bacilli</taxon>
        <taxon>Bacillales</taxon>
        <taxon>Thermoactinomycetaceae</taxon>
        <taxon>Shimazuella</taxon>
    </lineage>
</organism>
<evidence type="ECO:0000313" key="2">
    <source>
        <dbReference type="EMBL" id="MXQ54060.1"/>
    </source>
</evidence>
<dbReference type="InterPro" id="IPR016024">
    <property type="entry name" value="ARM-type_fold"/>
</dbReference>
<dbReference type="SMART" id="SM00567">
    <property type="entry name" value="EZ_HEAT"/>
    <property type="match status" value="4"/>
</dbReference>
<dbReference type="InterPro" id="IPR011989">
    <property type="entry name" value="ARM-like"/>
</dbReference>
<dbReference type="Gene3D" id="1.25.10.10">
    <property type="entry name" value="Leucine-rich Repeat Variant"/>
    <property type="match status" value="1"/>
</dbReference>
<evidence type="ECO:0000313" key="3">
    <source>
        <dbReference type="Proteomes" id="UP000430692"/>
    </source>
</evidence>
<evidence type="ECO:0000259" key="1">
    <source>
        <dbReference type="SMART" id="SM00932"/>
    </source>
</evidence>
<dbReference type="PANTHER" id="PTHR12697:SF37">
    <property type="entry name" value="CONSERVED VIRULENCE FACTOR C"/>
    <property type="match status" value="1"/>
</dbReference>
<dbReference type="SMART" id="SM00932">
    <property type="entry name" value="Nfu_N"/>
    <property type="match status" value="1"/>
</dbReference>
<sequence length="378" mass="42973">MKIVSIEPTPSPNVMKCNLDQSLPTGTRHEYTKATKEYAPDHLKQVLNIEGVTGVFQVLDFLSIERHPKADWEQLLTQVRQIFGEDQAENNASVAAELDSFGEVQVLIQTLRGIPYQIKLVHHHTENRFALPDRFQQAVLQIQGVTSNVILERKWMDQGIRYGEPQDIGKQLTAEYEAMYTNDRLKRLVKQALSPKPEPNTTEQKKSAEEVRAAFQQDNWEIRYAALMLWEPVEEEIDILATALDDTSATIRRQAVVFLGYMESKSVLPYLYKAMKDSSAVVRRTAGDTISDIGDPDAIEVMCQALEDKNKLVRWRAARFLYEVGDETAIPALQLAIGDPEFEVKMQAQIALQRITEGEEASGTVWQQMTQSYRSKEN</sequence>
<comment type="caution">
    <text evidence="2">The sequence shown here is derived from an EMBL/GenBank/DDBJ whole genome shotgun (WGS) entry which is preliminary data.</text>
</comment>
<keyword evidence="3" id="KW-1185">Reference proteome</keyword>
<protein>
    <submittedName>
        <fullName evidence="2">Virulence factor</fullName>
    </submittedName>
</protein>
<accession>A0A6I4VW24</accession>
<dbReference type="InterPro" id="IPR036498">
    <property type="entry name" value="Nfu/NifU_N_sf"/>
</dbReference>
<dbReference type="Pfam" id="PF13769">
    <property type="entry name" value="Virulence_fact"/>
    <property type="match status" value="1"/>
</dbReference>
<name>A0A6I4VW24_9BACL</name>
<dbReference type="InterPro" id="IPR004155">
    <property type="entry name" value="PBS_lyase_HEAT"/>
</dbReference>
<dbReference type="Pfam" id="PF13646">
    <property type="entry name" value="HEAT_2"/>
    <property type="match status" value="1"/>
</dbReference>
<dbReference type="Proteomes" id="UP000430692">
    <property type="component" value="Unassembled WGS sequence"/>
</dbReference>
<dbReference type="SUPFAM" id="SSF110836">
    <property type="entry name" value="Hypothetical protein SAV1430"/>
    <property type="match status" value="1"/>
</dbReference>
<dbReference type="PANTHER" id="PTHR12697">
    <property type="entry name" value="PBS LYASE HEAT-LIKE PROTEIN"/>
    <property type="match status" value="1"/>
</dbReference>
<dbReference type="InterPro" id="IPR014824">
    <property type="entry name" value="Nfu/NifU_N"/>
</dbReference>
<dbReference type="Pfam" id="PF08712">
    <property type="entry name" value="Nfu_N"/>
    <property type="match status" value="1"/>
</dbReference>